<accession>A0AAD9RQC3</accession>
<gene>
    <name evidence="1" type="ORF">KPH14_006434</name>
</gene>
<keyword evidence="2" id="KW-1185">Reference proteome</keyword>
<reference evidence="1" key="2">
    <citation type="journal article" date="2023" name="Commun. Biol.">
        <title>Intrasexual cuticular hydrocarbon dimorphism in a wasp sheds light on hydrocarbon biosynthesis genes in Hymenoptera.</title>
        <authorList>
            <person name="Moris V.C."/>
            <person name="Podsiadlowski L."/>
            <person name="Martin S."/>
            <person name="Oeyen J.P."/>
            <person name="Donath A."/>
            <person name="Petersen M."/>
            <person name="Wilbrandt J."/>
            <person name="Misof B."/>
            <person name="Liedtke D."/>
            <person name="Thamm M."/>
            <person name="Scheiner R."/>
            <person name="Schmitt T."/>
            <person name="Niehuis O."/>
        </authorList>
    </citation>
    <scope>NUCLEOTIDE SEQUENCE</scope>
    <source>
        <strain evidence="1">GBR_01_08_01A</strain>
    </source>
</reference>
<dbReference type="InterPro" id="IPR017438">
    <property type="entry name" value="ATP-NAD_kinase_N"/>
</dbReference>
<dbReference type="InterPro" id="IPR016064">
    <property type="entry name" value="NAD/diacylglycerol_kinase_sf"/>
</dbReference>
<protein>
    <recommendedName>
        <fullName evidence="3">NAD(+) kinase</fullName>
    </recommendedName>
</protein>
<dbReference type="GO" id="GO:0003951">
    <property type="term" value="F:NAD+ kinase activity"/>
    <property type="evidence" value="ECO:0007669"/>
    <property type="project" value="TreeGrafter"/>
</dbReference>
<comment type="caution">
    <text evidence="1">The sequence shown here is derived from an EMBL/GenBank/DDBJ whole genome shotgun (WGS) entry which is preliminary data.</text>
</comment>
<dbReference type="Gene3D" id="3.40.50.10330">
    <property type="entry name" value="Probable inorganic polyphosphate/atp-NAD kinase, domain 1"/>
    <property type="match status" value="1"/>
</dbReference>
<dbReference type="EMBL" id="JAIFRP010000026">
    <property type="protein sequence ID" value="KAK2583972.1"/>
    <property type="molecule type" value="Genomic_DNA"/>
</dbReference>
<evidence type="ECO:0000313" key="1">
    <source>
        <dbReference type="EMBL" id="KAK2583972.1"/>
    </source>
</evidence>
<organism evidence="1 2">
    <name type="scientific">Odynerus spinipes</name>
    <dbReference type="NCBI Taxonomy" id="1348599"/>
    <lineage>
        <taxon>Eukaryota</taxon>
        <taxon>Metazoa</taxon>
        <taxon>Ecdysozoa</taxon>
        <taxon>Arthropoda</taxon>
        <taxon>Hexapoda</taxon>
        <taxon>Insecta</taxon>
        <taxon>Pterygota</taxon>
        <taxon>Neoptera</taxon>
        <taxon>Endopterygota</taxon>
        <taxon>Hymenoptera</taxon>
        <taxon>Apocrita</taxon>
        <taxon>Aculeata</taxon>
        <taxon>Vespoidea</taxon>
        <taxon>Vespidae</taxon>
        <taxon>Eumeninae</taxon>
        <taxon>Odynerus</taxon>
    </lineage>
</organism>
<evidence type="ECO:0008006" key="3">
    <source>
        <dbReference type="Google" id="ProtNLM"/>
    </source>
</evidence>
<evidence type="ECO:0000313" key="2">
    <source>
        <dbReference type="Proteomes" id="UP001258017"/>
    </source>
</evidence>
<dbReference type="SUPFAM" id="SSF111331">
    <property type="entry name" value="NAD kinase/diacylglycerol kinase-like"/>
    <property type="match status" value="1"/>
</dbReference>
<dbReference type="Proteomes" id="UP001258017">
    <property type="component" value="Unassembled WGS sequence"/>
</dbReference>
<reference evidence="1" key="1">
    <citation type="submission" date="2021-08" db="EMBL/GenBank/DDBJ databases">
        <authorList>
            <person name="Misof B."/>
            <person name="Oliver O."/>
            <person name="Podsiadlowski L."/>
            <person name="Donath A."/>
            <person name="Peters R."/>
            <person name="Mayer C."/>
            <person name="Rust J."/>
            <person name="Gunkel S."/>
            <person name="Lesny P."/>
            <person name="Martin S."/>
            <person name="Oeyen J.P."/>
            <person name="Petersen M."/>
            <person name="Panagiotis P."/>
            <person name="Wilbrandt J."/>
            <person name="Tanja T."/>
        </authorList>
    </citation>
    <scope>NUCLEOTIDE SEQUENCE</scope>
    <source>
        <strain evidence="1">GBR_01_08_01A</strain>
        <tissue evidence="1">Thorax + abdomen</tissue>
    </source>
</reference>
<dbReference type="PANTHER" id="PTHR13158:SF5">
    <property type="entry name" value="NAD KINASE 2, MITOCHONDRIAL"/>
    <property type="match status" value="1"/>
</dbReference>
<dbReference type="GO" id="GO:0005739">
    <property type="term" value="C:mitochondrion"/>
    <property type="evidence" value="ECO:0007669"/>
    <property type="project" value="TreeGrafter"/>
</dbReference>
<name>A0AAD9RQC3_9HYME</name>
<dbReference type="GO" id="GO:0019674">
    <property type="term" value="P:NAD+ metabolic process"/>
    <property type="evidence" value="ECO:0007669"/>
    <property type="project" value="TreeGrafter"/>
</dbReference>
<dbReference type="PANTHER" id="PTHR13158">
    <property type="match status" value="1"/>
</dbReference>
<proteinExistence type="predicted"/>
<dbReference type="AlphaFoldDB" id="A0AAD9RQC3"/>
<sequence length="380" mass="44157">MTVWDFIRSKYPNLDEEQFYDKLMTLQLGQQPDTILKEHRMQLECETKLQEIMQKFDLDFRMIKRVKETKDIDWADLIISIGGDGAFLLASQMIKDNKKAMIGVNPTYFSRKRTFSVEHCGEMEKLFEKLRKGKYNLLMRRRIRTVLYGRNIYDEPYHMDEKIQLVKDIIKGKYSDKKHDGVTQSTERKVADAVQPRRRVLPWLALNEYSALFITSFVYMGEFVATGATTLTIQIDDQETKNNILCSGMCVCTCSGSRSWFRSMNLQAPETVKRLIKIALGKDISEEEASCITRAYHRSLDFHPEDDRMFYTVREMFRARTWPRPKSFSARGMCRQFKVVSHGFDAGLVIDGGVTLPFNDGTIAVFEIHPEDALKNLVIQ</sequence>